<sequence length="421" mass="44424">MNDGDAALPFTSSSALRRPTPTSAAAAGELQLPACSSAFRRPTPTAAAPAELQLPACNSAFRRPTPSAATAAGQLQLPACISAHRRPTPTSAAAAGELPACSSALRRPTPTAAAAAELQVPACSSALRSHPPSAVAAGELQLPACTRQFAPPRLQRQENYNSRHAARRCAPTPLGCRGRRTTTPGMQRGALLPPPSAAAAGELQLPACSAAGRGRGVGSRDLPKMASATEAPLAPLHILLKASSKDVVRQLCQESFSSSAVGSQKLLDRTCSILPVTPEEADQLIRSLHSLTSQVAYQGLTSAEDILALFPENFHQSLKNLLTKIILEYVPTWRNEAQTNQISLPRLVDLDWRVDIKMSSDSISRMAVPTCLLQMKIQEDASLCGNKPAVSAVTMELSKETLDTMLDGLGRIRDQLSAVAK</sequence>
<dbReference type="Proteomes" id="UP000002279">
    <property type="component" value="Chromosome 3"/>
</dbReference>
<dbReference type="PANTHER" id="PTHR15663:SF4">
    <property type="entry name" value="COMM DOMAIN-CONTAINING PROTEIN 9"/>
    <property type="match status" value="1"/>
</dbReference>
<reference evidence="3 4" key="1">
    <citation type="journal article" date="2008" name="Nature">
        <title>Genome analysis of the platypus reveals unique signatures of evolution.</title>
        <authorList>
            <person name="Warren W.C."/>
            <person name="Hillier L.W."/>
            <person name="Marshall Graves J.A."/>
            <person name="Birney E."/>
            <person name="Ponting C.P."/>
            <person name="Grutzner F."/>
            <person name="Belov K."/>
            <person name="Miller W."/>
            <person name="Clarke L."/>
            <person name="Chinwalla A.T."/>
            <person name="Yang S.P."/>
            <person name="Heger A."/>
            <person name="Locke D.P."/>
            <person name="Miethke P."/>
            <person name="Waters P.D."/>
            <person name="Veyrunes F."/>
            <person name="Fulton L."/>
            <person name="Fulton B."/>
            <person name="Graves T."/>
            <person name="Wallis J."/>
            <person name="Puente X.S."/>
            <person name="Lopez-Otin C."/>
            <person name="Ordonez G.R."/>
            <person name="Eichler E.E."/>
            <person name="Chen L."/>
            <person name="Cheng Z."/>
            <person name="Deakin J.E."/>
            <person name="Alsop A."/>
            <person name="Thompson K."/>
            <person name="Kirby P."/>
            <person name="Papenfuss A.T."/>
            <person name="Wakefield M.J."/>
            <person name="Olender T."/>
            <person name="Lancet D."/>
            <person name="Huttley G.A."/>
            <person name="Smit A.F."/>
            <person name="Pask A."/>
            <person name="Temple-Smith P."/>
            <person name="Batzer M.A."/>
            <person name="Walker J.A."/>
            <person name="Konkel M.K."/>
            <person name="Harris R.S."/>
            <person name="Whittington C.M."/>
            <person name="Wong E.S."/>
            <person name="Gemmell N.J."/>
            <person name="Buschiazzo E."/>
            <person name="Vargas Jentzsch I.M."/>
            <person name="Merkel A."/>
            <person name="Schmitz J."/>
            <person name="Zemann A."/>
            <person name="Churakov G."/>
            <person name="Kriegs J.O."/>
            <person name="Brosius J."/>
            <person name="Murchison E.P."/>
            <person name="Sachidanandam R."/>
            <person name="Smith C."/>
            <person name="Hannon G.J."/>
            <person name="Tsend-Ayush E."/>
            <person name="McMillan D."/>
            <person name="Attenborough R."/>
            <person name="Rens W."/>
            <person name="Ferguson-Smith M."/>
            <person name="Lefevre C.M."/>
            <person name="Sharp J.A."/>
            <person name="Nicholas K.R."/>
            <person name="Ray D.A."/>
            <person name="Kube M."/>
            <person name="Reinhardt R."/>
            <person name="Pringle T.H."/>
            <person name="Taylor J."/>
            <person name="Jones R.C."/>
            <person name="Nixon B."/>
            <person name="Dacheux J.L."/>
            <person name="Niwa H."/>
            <person name="Sekita Y."/>
            <person name="Huang X."/>
            <person name="Stark A."/>
            <person name="Kheradpour P."/>
            <person name="Kellis M."/>
            <person name="Flicek P."/>
            <person name="Chen Y."/>
            <person name="Webber C."/>
            <person name="Hardison R."/>
            <person name="Nelson J."/>
            <person name="Hallsworth-Pepin K."/>
            <person name="Delehaunty K."/>
            <person name="Markovic C."/>
            <person name="Minx P."/>
            <person name="Feng Y."/>
            <person name="Kremitzki C."/>
            <person name="Mitreva M."/>
            <person name="Glasscock J."/>
            <person name="Wylie T."/>
            <person name="Wohldmann P."/>
            <person name="Thiru P."/>
            <person name="Nhan M.N."/>
            <person name="Pohl C.S."/>
            <person name="Smith S.M."/>
            <person name="Hou S."/>
            <person name="Nefedov M."/>
            <person name="de Jong P.J."/>
            <person name="Renfree M.B."/>
            <person name="Mardis E.R."/>
            <person name="Wilson R.K."/>
        </authorList>
    </citation>
    <scope>NUCLEOTIDE SEQUENCE [LARGE SCALE GENOMIC DNA]</scope>
    <source>
        <strain evidence="3 4">Glennie</strain>
    </source>
</reference>
<gene>
    <name evidence="3" type="primary">COMMD9</name>
</gene>
<evidence type="ECO:0000256" key="1">
    <source>
        <dbReference type="SAM" id="MobiDB-lite"/>
    </source>
</evidence>
<protein>
    <recommendedName>
        <fullName evidence="2">COMM domain-containing protein</fullName>
    </recommendedName>
</protein>
<evidence type="ECO:0000259" key="2">
    <source>
        <dbReference type="PROSITE" id="PS51269"/>
    </source>
</evidence>
<dbReference type="Pfam" id="PF20923">
    <property type="entry name" value="COMMD9_HN"/>
    <property type="match status" value="1"/>
</dbReference>
<dbReference type="GeneTree" id="ENSGT00390000006218"/>
<dbReference type="InterPro" id="IPR037360">
    <property type="entry name" value="COMMD9"/>
</dbReference>
<dbReference type="CDD" id="cd04757">
    <property type="entry name" value="Commd9"/>
    <property type="match status" value="1"/>
</dbReference>
<evidence type="ECO:0000313" key="4">
    <source>
        <dbReference type="Proteomes" id="UP000002279"/>
    </source>
</evidence>
<feature type="region of interest" description="Disordered" evidence="1">
    <location>
        <begin position="1"/>
        <end position="23"/>
    </location>
</feature>
<reference evidence="3" key="3">
    <citation type="submission" date="2025-09" db="UniProtKB">
        <authorList>
            <consortium name="Ensembl"/>
        </authorList>
    </citation>
    <scope>IDENTIFICATION</scope>
    <source>
        <strain evidence="3">Glennie</strain>
    </source>
</reference>
<feature type="compositionally biased region" description="Polar residues" evidence="1">
    <location>
        <begin position="10"/>
        <end position="23"/>
    </location>
</feature>
<feature type="domain" description="COMM" evidence="2">
    <location>
        <begin position="346"/>
        <end position="420"/>
    </location>
</feature>
<organism evidence="3 4">
    <name type="scientific">Ornithorhynchus anatinus</name>
    <name type="common">Duckbill platypus</name>
    <dbReference type="NCBI Taxonomy" id="9258"/>
    <lineage>
        <taxon>Eukaryota</taxon>
        <taxon>Metazoa</taxon>
        <taxon>Chordata</taxon>
        <taxon>Craniata</taxon>
        <taxon>Vertebrata</taxon>
        <taxon>Euteleostomi</taxon>
        <taxon>Mammalia</taxon>
        <taxon>Monotremata</taxon>
        <taxon>Ornithorhynchidae</taxon>
        <taxon>Ornithorhynchus</taxon>
    </lineage>
</organism>
<dbReference type="InterPro" id="IPR048676">
    <property type="entry name" value="COMMD9_N"/>
</dbReference>
<reference evidence="3" key="2">
    <citation type="submission" date="2025-08" db="UniProtKB">
        <authorList>
            <consortium name="Ensembl"/>
        </authorList>
    </citation>
    <scope>IDENTIFICATION</scope>
    <source>
        <strain evidence="3">Glennie</strain>
    </source>
</reference>
<dbReference type="Pfam" id="PF07258">
    <property type="entry name" value="COMM_domain"/>
    <property type="match status" value="1"/>
</dbReference>
<dbReference type="HOGENOM" id="CLU_118635_0_0_1"/>
<keyword evidence="4" id="KW-1185">Reference proteome</keyword>
<dbReference type="AlphaFoldDB" id="F6T002"/>
<dbReference type="eggNOG" id="ENOG502RHPY">
    <property type="taxonomic scope" value="Eukaryota"/>
</dbReference>
<dbReference type="PANTHER" id="PTHR15663">
    <property type="entry name" value="COMM DOMAIN-CONTAINING PROTEIN 9"/>
    <property type="match status" value="1"/>
</dbReference>
<accession>F6T002</accession>
<dbReference type="InterPro" id="IPR017920">
    <property type="entry name" value="COMM"/>
</dbReference>
<proteinExistence type="predicted"/>
<dbReference type="InParanoid" id="F6T002"/>
<name>F6T002_ORNAN</name>
<dbReference type="Bgee" id="ENSOANG00000011767">
    <property type="expression patterns" value="Expressed in ovary and 7 other cell types or tissues"/>
</dbReference>
<evidence type="ECO:0000313" key="3">
    <source>
        <dbReference type="Ensembl" id="ENSOANP00000018654.3"/>
    </source>
</evidence>
<dbReference type="Ensembl" id="ENSOANT00000018657.3">
    <property type="protein sequence ID" value="ENSOANP00000018654.3"/>
    <property type="gene ID" value="ENSOANG00000011767.3"/>
</dbReference>
<dbReference type="STRING" id="9258.ENSOANP00000018654"/>
<dbReference type="PROSITE" id="PS51269">
    <property type="entry name" value="COMM"/>
    <property type="match status" value="1"/>
</dbReference>